<dbReference type="InterPro" id="IPR025460">
    <property type="entry name" value="DUF4280"/>
</dbReference>
<reference evidence="1 2" key="1">
    <citation type="submission" date="2016-11" db="EMBL/GenBank/DDBJ databases">
        <title>Whole genomes of Flavobacteriaceae.</title>
        <authorList>
            <person name="Stine C."/>
            <person name="Li C."/>
            <person name="Tadesse D."/>
        </authorList>
    </citation>
    <scope>NUCLEOTIDE SEQUENCE [LARGE SCALE GENOMIC DNA]</scope>
    <source>
        <strain evidence="1 2">DSM 18292</strain>
    </source>
</reference>
<dbReference type="Pfam" id="PF14107">
    <property type="entry name" value="DUF4280"/>
    <property type="match status" value="1"/>
</dbReference>
<dbReference type="EMBL" id="MUGW01000010">
    <property type="protein sequence ID" value="OXA94092.1"/>
    <property type="molecule type" value="Genomic_DNA"/>
</dbReference>
<comment type="caution">
    <text evidence="1">The sequence shown here is derived from an EMBL/GenBank/DDBJ whole genome shotgun (WGS) entry which is preliminary data.</text>
</comment>
<evidence type="ECO:0000313" key="1">
    <source>
        <dbReference type="EMBL" id="OXA94092.1"/>
    </source>
</evidence>
<protein>
    <recommendedName>
        <fullName evidence="3">DUF4280 domain-containing protein</fullName>
    </recommendedName>
</protein>
<dbReference type="RefSeq" id="WP_089048814.1">
    <property type="nucleotide sequence ID" value="NZ_FXTV01000016.1"/>
</dbReference>
<dbReference type="OrthoDB" id="882303at2"/>
<evidence type="ECO:0000313" key="2">
    <source>
        <dbReference type="Proteomes" id="UP000198345"/>
    </source>
</evidence>
<keyword evidence="2" id="KW-1185">Reference proteome</keyword>
<sequence>MEKNHYLIQGALCQCKFSEKPQTDELQVKAQSKHFANDLQGKDKPIATDKDIGKTMKKNTFGNCTLQPSSNGNLPCQTVITQWTGFYEKTVLSNGGKILLESSMAGCAIGGPNCIVVKDHGQTPEMAEQIEDSNPEILHEIFPCVDFYDLNNKSLMIEN</sequence>
<dbReference type="Proteomes" id="UP000198345">
    <property type="component" value="Unassembled WGS sequence"/>
</dbReference>
<name>A0A226HIW3_9FLAO</name>
<accession>A0A226HIW3</accession>
<gene>
    <name evidence="1" type="ORF">B0A66_05275</name>
</gene>
<proteinExistence type="predicted"/>
<evidence type="ECO:0008006" key="3">
    <source>
        <dbReference type="Google" id="ProtNLM"/>
    </source>
</evidence>
<dbReference type="AlphaFoldDB" id="A0A226HIW3"/>
<organism evidence="1 2">
    <name type="scientific">Flavobacterium hercynium</name>
    <dbReference type="NCBI Taxonomy" id="387094"/>
    <lineage>
        <taxon>Bacteria</taxon>
        <taxon>Pseudomonadati</taxon>
        <taxon>Bacteroidota</taxon>
        <taxon>Flavobacteriia</taxon>
        <taxon>Flavobacteriales</taxon>
        <taxon>Flavobacteriaceae</taxon>
        <taxon>Flavobacterium</taxon>
    </lineage>
</organism>